<feature type="non-terminal residue" evidence="1">
    <location>
        <position position="1"/>
    </location>
</feature>
<organism evidence="1 2">
    <name type="scientific">Caerostris extrusa</name>
    <name type="common">Bark spider</name>
    <name type="synonym">Caerostris bankana</name>
    <dbReference type="NCBI Taxonomy" id="172846"/>
    <lineage>
        <taxon>Eukaryota</taxon>
        <taxon>Metazoa</taxon>
        <taxon>Ecdysozoa</taxon>
        <taxon>Arthropoda</taxon>
        <taxon>Chelicerata</taxon>
        <taxon>Arachnida</taxon>
        <taxon>Araneae</taxon>
        <taxon>Araneomorphae</taxon>
        <taxon>Entelegynae</taxon>
        <taxon>Araneoidea</taxon>
        <taxon>Araneidae</taxon>
        <taxon>Caerostris</taxon>
    </lineage>
</organism>
<sequence>RTISKTEEAKLKSVIAKSPMTELHLINVQSSTLSSYISGGRRGRCPELLKLLLNELCGLISKPLELGSWEN</sequence>
<dbReference type="AlphaFoldDB" id="A0AAV4RG29"/>
<reference evidence="1 2" key="1">
    <citation type="submission" date="2021-06" db="EMBL/GenBank/DDBJ databases">
        <title>Caerostris extrusa draft genome.</title>
        <authorList>
            <person name="Kono N."/>
            <person name="Arakawa K."/>
        </authorList>
    </citation>
    <scope>NUCLEOTIDE SEQUENCE [LARGE SCALE GENOMIC DNA]</scope>
</reference>
<gene>
    <name evidence="1" type="ORF">CEXT_681141</name>
</gene>
<evidence type="ECO:0000313" key="1">
    <source>
        <dbReference type="EMBL" id="GIY18963.1"/>
    </source>
</evidence>
<evidence type="ECO:0000313" key="2">
    <source>
        <dbReference type="Proteomes" id="UP001054945"/>
    </source>
</evidence>
<proteinExistence type="predicted"/>
<dbReference type="Proteomes" id="UP001054945">
    <property type="component" value="Unassembled WGS sequence"/>
</dbReference>
<accession>A0AAV4RG29</accession>
<name>A0AAV4RG29_CAEEX</name>
<protein>
    <submittedName>
        <fullName evidence="1">Uncharacterized protein</fullName>
    </submittedName>
</protein>
<comment type="caution">
    <text evidence="1">The sequence shown here is derived from an EMBL/GenBank/DDBJ whole genome shotgun (WGS) entry which is preliminary data.</text>
</comment>
<keyword evidence="2" id="KW-1185">Reference proteome</keyword>
<dbReference type="EMBL" id="BPLR01007703">
    <property type="protein sequence ID" value="GIY18963.1"/>
    <property type="molecule type" value="Genomic_DNA"/>
</dbReference>